<evidence type="ECO:0000313" key="1">
    <source>
        <dbReference type="EMBL" id="SVD94030.1"/>
    </source>
</evidence>
<sequence>VDTVNSSENLEVERYIRSEVKADCAVNWLPILDSNQGYVFQRHVCYHYTNRQFRPDPSLILHPCAVKPSA</sequence>
<dbReference type="EMBL" id="UINC01183324">
    <property type="protein sequence ID" value="SVD94030.1"/>
    <property type="molecule type" value="Genomic_DNA"/>
</dbReference>
<feature type="non-terminal residue" evidence="1">
    <location>
        <position position="1"/>
    </location>
</feature>
<organism evidence="1">
    <name type="scientific">marine metagenome</name>
    <dbReference type="NCBI Taxonomy" id="408172"/>
    <lineage>
        <taxon>unclassified sequences</taxon>
        <taxon>metagenomes</taxon>
        <taxon>ecological metagenomes</taxon>
    </lineage>
</organism>
<gene>
    <name evidence="1" type="ORF">METZ01_LOCUS446884</name>
</gene>
<protein>
    <submittedName>
        <fullName evidence="1">Uncharacterized protein</fullName>
    </submittedName>
</protein>
<proteinExistence type="predicted"/>
<name>A0A382ZFE7_9ZZZZ</name>
<reference evidence="1" key="1">
    <citation type="submission" date="2018-05" db="EMBL/GenBank/DDBJ databases">
        <authorList>
            <person name="Lanie J.A."/>
            <person name="Ng W.-L."/>
            <person name="Kazmierczak K.M."/>
            <person name="Andrzejewski T.M."/>
            <person name="Davidsen T.M."/>
            <person name="Wayne K.J."/>
            <person name="Tettelin H."/>
            <person name="Glass J.I."/>
            <person name="Rusch D."/>
            <person name="Podicherti R."/>
            <person name="Tsui H.-C.T."/>
            <person name="Winkler M.E."/>
        </authorList>
    </citation>
    <scope>NUCLEOTIDE SEQUENCE</scope>
</reference>
<dbReference type="AlphaFoldDB" id="A0A382ZFE7"/>
<accession>A0A382ZFE7</accession>